<name>A0A103YNB7_CYNCS</name>
<evidence type="ECO:0000313" key="1">
    <source>
        <dbReference type="EMBL" id="KVI12289.1"/>
    </source>
</evidence>
<proteinExistence type="predicted"/>
<gene>
    <name evidence="1" type="ORF">Ccrd_009307</name>
</gene>
<dbReference type="EMBL" id="LEKV01000009">
    <property type="protein sequence ID" value="KVI12289.1"/>
    <property type="molecule type" value="Genomic_DNA"/>
</dbReference>
<dbReference type="OMA" id="YLLEMIM"/>
<accession>A0A103YNB7</accession>
<comment type="caution">
    <text evidence="1">The sequence shown here is derived from an EMBL/GenBank/DDBJ whole genome shotgun (WGS) entry which is preliminary data.</text>
</comment>
<dbReference type="AlphaFoldDB" id="A0A103YNB7"/>
<dbReference type="Proteomes" id="UP000243975">
    <property type="component" value="Unassembled WGS sequence"/>
</dbReference>
<protein>
    <submittedName>
        <fullName evidence="1">Uncharacterized protein</fullName>
    </submittedName>
</protein>
<keyword evidence="2" id="KW-1185">Reference proteome</keyword>
<organism evidence="1 2">
    <name type="scientific">Cynara cardunculus var. scolymus</name>
    <name type="common">Globe artichoke</name>
    <name type="synonym">Cynara scolymus</name>
    <dbReference type="NCBI Taxonomy" id="59895"/>
    <lineage>
        <taxon>Eukaryota</taxon>
        <taxon>Viridiplantae</taxon>
        <taxon>Streptophyta</taxon>
        <taxon>Embryophyta</taxon>
        <taxon>Tracheophyta</taxon>
        <taxon>Spermatophyta</taxon>
        <taxon>Magnoliopsida</taxon>
        <taxon>eudicotyledons</taxon>
        <taxon>Gunneridae</taxon>
        <taxon>Pentapetalae</taxon>
        <taxon>asterids</taxon>
        <taxon>campanulids</taxon>
        <taxon>Asterales</taxon>
        <taxon>Asteraceae</taxon>
        <taxon>Carduoideae</taxon>
        <taxon>Cardueae</taxon>
        <taxon>Carduinae</taxon>
        <taxon>Cynara</taxon>
    </lineage>
</organism>
<reference evidence="1 2" key="1">
    <citation type="journal article" date="2016" name="Sci. Rep.">
        <title>The genome sequence of the outbreeding globe artichoke constructed de novo incorporating a phase-aware low-pass sequencing strategy of F1 progeny.</title>
        <authorList>
            <person name="Scaglione D."/>
            <person name="Reyes-Chin-Wo S."/>
            <person name="Acquadro A."/>
            <person name="Froenicke L."/>
            <person name="Portis E."/>
            <person name="Beitel C."/>
            <person name="Tirone M."/>
            <person name="Mauro R."/>
            <person name="Lo Monaco A."/>
            <person name="Mauromicale G."/>
            <person name="Faccioli P."/>
            <person name="Cattivelli L."/>
            <person name="Rieseberg L."/>
            <person name="Michelmore R."/>
            <person name="Lanteri S."/>
        </authorList>
    </citation>
    <scope>NUCLEOTIDE SEQUENCE [LARGE SCALE GENOMIC DNA]</scope>
    <source>
        <strain evidence="1">2C</strain>
    </source>
</reference>
<dbReference type="Gramene" id="KVI12289">
    <property type="protein sequence ID" value="KVI12289"/>
    <property type="gene ID" value="Ccrd_009307"/>
</dbReference>
<sequence length="150" mass="16142">MAILILINLIFSTITMLSNLLSHLIFNTTAYLLVIAIQGLRVPGEALQSAMEQIADLIRTCIGYVLEVVMEVISEIVGLVFDLVKEGVFGSVLATGAAAVGMVEKMKSGFDGLTEEIPAVVEGVVEMVTTVVSDLWSNYMNAQNYVVENA</sequence>
<evidence type="ECO:0000313" key="2">
    <source>
        <dbReference type="Proteomes" id="UP000243975"/>
    </source>
</evidence>